<proteinExistence type="predicted"/>
<keyword evidence="2" id="KW-1185">Reference proteome</keyword>
<dbReference type="Proteomes" id="UP001057753">
    <property type="component" value="Unassembled WGS sequence"/>
</dbReference>
<evidence type="ECO:0000313" key="2">
    <source>
        <dbReference type="Proteomes" id="UP001057753"/>
    </source>
</evidence>
<protein>
    <submittedName>
        <fullName evidence="1">Uncharacterized protein</fullName>
    </submittedName>
</protein>
<accession>A0A9Q4G045</accession>
<name>A0A9Q4G045_SALAG</name>
<dbReference type="RefSeq" id="WP_257822101.1">
    <property type="nucleotide sequence ID" value="NZ_JABXYM010000001.1"/>
</dbReference>
<organism evidence="1 2">
    <name type="scientific">Salipaludibacillus agaradhaerens</name>
    <name type="common">Bacillus agaradhaerens</name>
    <dbReference type="NCBI Taxonomy" id="76935"/>
    <lineage>
        <taxon>Bacteria</taxon>
        <taxon>Bacillati</taxon>
        <taxon>Bacillota</taxon>
        <taxon>Bacilli</taxon>
        <taxon>Bacillales</taxon>
        <taxon>Bacillaceae</taxon>
    </lineage>
</organism>
<gene>
    <name evidence="1" type="ORF">HXA33_14260</name>
</gene>
<evidence type="ECO:0000313" key="1">
    <source>
        <dbReference type="EMBL" id="MCR6097712.1"/>
    </source>
</evidence>
<dbReference type="AlphaFoldDB" id="A0A9Q4G045"/>
<reference evidence="1" key="1">
    <citation type="submission" date="2020-06" db="EMBL/GenBank/DDBJ databases">
        <title>Insight into the genomes of haloalkaliphilic bacilli from Kenyan soda lakes.</title>
        <authorList>
            <person name="Mwirichia R."/>
            <person name="Villamizar G.C."/>
            <person name="Poehlein A."/>
            <person name="Mugweru J."/>
            <person name="Kipnyargis A."/>
            <person name="Kiplimo D."/>
            <person name="Orwa P."/>
            <person name="Daniel R."/>
        </authorList>
    </citation>
    <scope>NUCLEOTIDE SEQUENCE</scope>
    <source>
        <strain evidence="1">B1096_S55</strain>
    </source>
</reference>
<dbReference type="EMBL" id="JABXYM010000001">
    <property type="protein sequence ID" value="MCR6097712.1"/>
    <property type="molecule type" value="Genomic_DNA"/>
</dbReference>
<comment type="caution">
    <text evidence="1">The sequence shown here is derived from an EMBL/GenBank/DDBJ whole genome shotgun (WGS) entry which is preliminary data.</text>
</comment>
<sequence length="85" mass="9036">MGNNNNNVCPDSCCTGDEILCLGIPCPIDIVLLGIELQVEIPCIRISSPTELTEDQVQQLLGVLQGILASLVNLGNIESANTEEN</sequence>